<reference evidence="1 2" key="1">
    <citation type="submission" date="2023-01" db="EMBL/GenBank/DDBJ databases">
        <title>Analysis of 21 Apiospora genomes using comparative genomics revels a genus with tremendous synthesis potential of carbohydrate active enzymes and secondary metabolites.</title>
        <authorList>
            <person name="Sorensen T."/>
        </authorList>
    </citation>
    <scope>NUCLEOTIDE SEQUENCE [LARGE SCALE GENOMIC DNA]</scope>
    <source>
        <strain evidence="1 2">CBS 114990</strain>
    </source>
</reference>
<protein>
    <submittedName>
        <fullName evidence="1">Uncharacterized protein</fullName>
    </submittedName>
</protein>
<accession>A0ABR1V1T5</accession>
<dbReference type="EMBL" id="JAQQWN010000009">
    <property type="protein sequence ID" value="KAK8065143.1"/>
    <property type="molecule type" value="Genomic_DNA"/>
</dbReference>
<dbReference type="RefSeq" id="XP_066661897.1">
    <property type="nucleotide sequence ID" value="XM_066816205.1"/>
</dbReference>
<proteinExistence type="predicted"/>
<keyword evidence="2" id="KW-1185">Reference proteome</keyword>
<sequence>MESSSTKSIKENEERMLRIGETVTILPTIFFSQPVQNRDSFSGYGEIPVSTKDLADPTIRLSKIPVLNEDIKRVCLAALPLTPGDKRKEDGKVHHRFVILLETVAGNCLSVELKQAGSNGNTVVMVRPCAIELV</sequence>
<comment type="caution">
    <text evidence="1">The sequence shown here is derived from an EMBL/GenBank/DDBJ whole genome shotgun (WGS) entry which is preliminary data.</text>
</comment>
<evidence type="ECO:0000313" key="2">
    <source>
        <dbReference type="Proteomes" id="UP001433268"/>
    </source>
</evidence>
<organism evidence="1 2">
    <name type="scientific">Apiospora hydei</name>
    <dbReference type="NCBI Taxonomy" id="1337664"/>
    <lineage>
        <taxon>Eukaryota</taxon>
        <taxon>Fungi</taxon>
        <taxon>Dikarya</taxon>
        <taxon>Ascomycota</taxon>
        <taxon>Pezizomycotina</taxon>
        <taxon>Sordariomycetes</taxon>
        <taxon>Xylariomycetidae</taxon>
        <taxon>Amphisphaeriales</taxon>
        <taxon>Apiosporaceae</taxon>
        <taxon>Apiospora</taxon>
    </lineage>
</organism>
<dbReference type="Proteomes" id="UP001433268">
    <property type="component" value="Unassembled WGS sequence"/>
</dbReference>
<evidence type="ECO:0000313" key="1">
    <source>
        <dbReference type="EMBL" id="KAK8065143.1"/>
    </source>
</evidence>
<gene>
    <name evidence="1" type="ORF">PG997_011890</name>
</gene>
<name>A0ABR1V1T5_9PEZI</name>
<dbReference type="GeneID" id="92049265"/>